<dbReference type="InterPro" id="IPR027996">
    <property type="entry name" value="TEDC1_dom"/>
</dbReference>
<dbReference type="InterPro" id="IPR043535">
    <property type="entry name" value="TEDC1"/>
</dbReference>
<dbReference type="EnsemblMetazoa" id="G13117.1">
    <property type="protein sequence ID" value="G13117.1:cds"/>
    <property type="gene ID" value="G13117"/>
</dbReference>
<dbReference type="OrthoDB" id="9906141at2759"/>
<keyword evidence="5" id="KW-1185">Reference proteome</keyword>
<evidence type="ECO:0000313" key="4">
    <source>
        <dbReference type="EnsemblMetazoa" id="G13117.3:cds"/>
    </source>
</evidence>
<feature type="region of interest" description="Disordered" evidence="2">
    <location>
        <begin position="364"/>
        <end position="388"/>
    </location>
</feature>
<dbReference type="Pfam" id="PF14970">
    <property type="entry name" value="TEDC1"/>
    <property type="match status" value="1"/>
</dbReference>
<evidence type="ECO:0000256" key="2">
    <source>
        <dbReference type="SAM" id="MobiDB-lite"/>
    </source>
</evidence>
<dbReference type="EnsemblMetazoa" id="G13117.3">
    <property type="protein sequence ID" value="G13117.3:cds"/>
    <property type="gene ID" value="G13117"/>
</dbReference>
<dbReference type="EnsemblMetazoa" id="G13117.2">
    <property type="protein sequence ID" value="G13117.2:cds"/>
    <property type="gene ID" value="G13117"/>
</dbReference>
<keyword evidence="1" id="KW-0175">Coiled coil</keyword>
<feature type="domain" description="Tubulin epsilon and delta complex protein 1" evidence="3">
    <location>
        <begin position="86"/>
        <end position="261"/>
    </location>
</feature>
<organism evidence="4 5">
    <name type="scientific">Magallana gigas</name>
    <name type="common">Pacific oyster</name>
    <name type="synonym">Crassostrea gigas</name>
    <dbReference type="NCBI Taxonomy" id="29159"/>
    <lineage>
        <taxon>Eukaryota</taxon>
        <taxon>Metazoa</taxon>
        <taxon>Spiralia</taxon>
        <taxon>Lophotrochozoa</taxon>
        <taxon>Mollusca</taxon>
        <taxon>Bivalvia</taxon>
        <taxon>Autobranchia</taxon>
        <taxon>Pteriomorphia</taxon>
        <taxon>Ostreida</taxon>
        <taxon>Ostreoidea</taxon>
        <taxon>Ostreidae</taxon>
        <taxon>Magallana</taxon>
    </lineage>
</organism>
<proteinExistence type="predicted"/>
<evidence type="ECO:0000259" key="3">
    <source>
        <dbReference type="Pfam" id="PF14970"/>
    </source>
</evidence>
<feature type="coiled-coil region" evidence="1">
    <location>
        <begin position="285"/>
        <end position="312"/>
    </location>
</feature>
<sequence length="441" mass="50950">MAQVRETIELLTHILNENGCSKLKAEIFRLAKFDKDEAALVLWKMLFELLYYSKYGVIDEVTIRAFSELTTEELVVYVKQEFQNLGFLSKEFSHLPNDASSGSRELLLAFAWLLCKQNFVDKFMDNCSSPIEDSSLLNELERNKPASEGRSLALSTSLSPVQKVQQLQLLNGKLRSKLRRLYSLQREKAKLQHRVNECTQGASLTPDMPHLFSLEVHLLRHPQLMSKIMTLLEKDNVRLRHMQEWRDQEQVFWKWMESVLELKVKESPRNEETPMMYYNIGPDPVSRMNEARRKLEEAILRYEAIIEQIEEMWETKRSEVSAEELDGLLDLLNMELSLQRSNLAMGSSDFFMLRDPTFVLNKKDKKKTNLPKHSERLPTALGPGDDMGMPAEISTEIAALESQMRLLETEVARKTQCYTFDLERLSVRVPGALLVQPASCV</sequence>
<dbReference type="Proteomes" id="UP000005408">
    <property type="component" value="Unassembled WGS sequence"/>
</dbReference>
<dbReference type="OMA" id="FWTWMDS"/>
<accession>A0A8W8I9W3</accession>
<reference evidence="4" key="1">
    <citation type="submission" date="2022-08" db="UniProtKB">
        <authorList>
            <consortium name="EnsemblMetazoa"/>
        </authorList>
    </citation>
    <scope>IDENTIFICATION</scope>
    <source>
        <strain evidence="4">05x7-T-G4-1.051#20</strain>
    </source>
</reference>
<dbReference type="AlphaFoldDB" id="A0A8W8I9W3"/>
<dbReference type="PANTHER" id="PTHR35076">
    <property type="entry name" value="TUBULIN EPSILON AND DELTA COMPLEX PROTEIN 1"/>
    <property type="match status" value="1"/>
</dbReference>
<evidence type="ECO:0000313" key="5">
    <source>
        <dbReference type="Proteomes" id="UP000005408"/>
    </source>
</evidence>
<dbReference type="PANTHER" id="PTHR35076:SF1">
    <property type="entry name" value="TUBULIN EPSILON AND DELTA COMPLEX PROTEIN 1"/>
    <property type="match status" value="1"/>
</dbReference>
<name>A0A8W8I9W3_MAGGI</name>
<evidence type="ECO:0000256" key="1">
    <source>
        <dbReference type="SAM" id="Coils"/>
    </source>
</evidence>
<protein>
    <recommendedName>
        <fullName evidence="3">Tubulin epsilon and delta complex protein 1 domain-containing protein</fullName>
    </recommendedName>
</protein>
<dbReference type="EnsemblMetazoa" id="G13117.5">
    <property type="protein sequence ID" value="G13117.5:cds"/>
    <property type="gene ID" value="G13117"/>
</dbReference>